<sequence length="368" mass="39052">MQQLDILIVGGGIGGLTAAIALCRDGHQVTVIERDPDWSVYGVGIIQQGNVLRAMKQLGLLDAYLSASVGFDAVAVHAPDGTMVARVPSPRLVENCPANVGISRRALQKVLADEAQVAGAQIRLGVTIDRLDDDGEGVAVALSDDSNGRFDIVVGADGVHSQTRGMLFPDLAGPEFTGQAVWRYNVPRSEGLDALHVYNGPIGAGLVPISDDLMYMYLTTPEPENPWYPTEGLAEVMRGKVPAPLAGLAQYITEDEGVVYRPLDGLMVRGAWHKGRVVLLGDAVHATTPHLGQGAGLAIEDALVLAEELTLADTPSTAFTAYHNRRYERCAWIVDTSLAICMGQLGKGPPVDNAKATAEMFGLVAQPI</sequence>
<dbReference type="GO" id="GO:0071949">
    <property type="term" value="F:FAD binding"/>
    <property type="evidence" value="ECO:0007669"/>
    <property type="project" value="InterPro"/>
</dbReference>
<reference evidence="4 5" key="1">
    <citation type="submission" date="2019-12" db="EMBL/GenBank/DDBJ databases">
        <title>Genomic-based taxomic classification of the family Erythrobacteraceae.</title>
        <authorList>
            <person name="Xu L."/>
        </authorList>
    </citation>
    <scope>NUCLEOTIDE SEQUENCE [LARGE SCALE GENOMIC DNA]</scope>
    <source>
        <strain evidence="4 5">JCM 16339</strain>
    </source>
</reference>
<organism evidence="4 5">
    <name type="scientific">Alteraurantiacibacter aestuarii</name>
    <dbReference type="NCBI Taxonomy" id="650004"/>
    <lineage>
        <taxon>Bacteria</taxon>
        <taxon>Pseudomonadati</taxon>
        <taxon>Pseudomonadota</taxon>
        <taxon>Alphaproteobacteria</taxon>
        <taxon>Sphingomonadales</taxon>
        <taxon>Erythrobacteraceae</taxon>
        <taxon>Alteraurantiacibacter</taxon>
    </lineage>
</organism>
<dbReference type="Gene3D" id="3.50.50.60">
    <property type="entry name" value="FAD/NAD(P)-binding domain"/>
    <property type="match status" value="1"/>
</dbReference>
<dbReference type="PANTHER" id="PTHR13789">
    <property type="entry name" value="MONOOXYGENASE"/>
    <property type="match status" value="1"/>
</dbReference>
<dbReference type="RefSeq" id="WP_160589204.1">
    <property type="nucleotide sequence ID" value="NZ_BAAAFP010000002.1"/>
</dbReference>
<protein>
    <submittedName>
        <fullName evidence="4">NAD(P)-binding protein</fullName>
    </submittedName>
</protein>
<dbReference type="AlphaFoldDB" id="A0A844ZFD6"/>
<dbReference type="PANTHER" id="PTHR13789:SF309">
    <property type="entry name" value="PUTATIVE (AFU_ORTHOLOGUE AFUA_6G14510)-RELATED"/>
    <property type="match status" value="1"/>
</dbReference>
<dbReference type="EMBL" id="WTYY01000001">
    <property type="protein sequence ID" value="MXO87241.1"/>
    <property type="molecule type" value="Genomic_DNA"/>
</dbReference>
<dbReference type="NCBIfam" id="NF005313">
    <property type="entry name" value="PRK06847.1"/>
    <property type="match status" value="1"/>
</dbReference>
<comment type="caution">
    <text evidence="4">The sequence shown here is derived from an EMBL/GenBank/DDBJ whole genome shotgun (WGS) entry which is preliminary data.</text>
</comment>
<dbReference type="InterPro" id="IPR036188">
    <property type="entry name" value="FAD/NAD-bd_sf"/>
</dbReference>
<accession>A0A844ZFD6</accession>
<proteinExistence type="predicted"/>
<dbReference type="SUPFAM" id="SSF51905">
    <property type="entry name" value="FAD/NAD(P)-binding domain"/>
    <property type="match status" value="1"/>
</dbReference>
<keyword evidence="1" id="KW-0560">Oxidoreductase</keyword>
<evidence type="ECO:0000256" key="2">
    <source>
        <dbReference type="ARBA" id="ARBA00023033"/>
    </source>
</evidence>
<dbReference type="OrthoDB" id="5499180at2"/>
<keyword evidence="2" id="KW-0503">Monooxygenase</keyword>
<dbReference type="InterPro" id="IPR050493">
    <property type="entry name" value="FAD-dep_Monooxygenase_BioMet"/>
</dbReference>
<dbReference type="Proteomes" id="UP000435243">
    <property type="component" value="Unassembled WGS sequence"/>
</dbReference>
<dbReference type="GO" id="GO:0004497">
    <property type="term" value="F:monooxygenase activity"/>
    <property type="evidence" value="ECO:0007669"/>
    <property type="project" value="UniProtKB-KW"/>
</dbReference>
<keyword evidence="5" id="KW-1185">Reference proteome</keyword>
<dbReference type="PRINTS" id="PR00420">
    <property type="entry name" value="RNGMNOXGNASE"/>
</dbReference>
<evidence type="ECO:0000259" key="3">
    <source>
        <dbReference type="Pfam" id="PF01494"/>
    </source>
</evidence>
<dbReference type="InterPro" id="IPR002938">
    <property type="entry name" value="FAD-bd"/>
</dbReference>
<evidence type="ECO:0000313" key="4">
    <source>
        <dbReference type="EMBL" id="MXO87241.1"/>
    </source>
</evidence>
<name>A0A844ZFD6_9SPHN</name>
<evidence type="ECO:0000256" key="1">
    <source>
        <dbReference type="ARBA" id="ARBA00023002"/>
    </source>
</evidence>
<evidence type="ECO:0000313" key="5">
    <source>
        <dbReference type="Proteomes" id="UP000435243"/>
    </source>
</evidence>
<feature type="domain" description="FAD-binding" evidence="3">
    <location>
        <begin position="4"/>
        <end position="335"/>
    </location>
</feature>
<dbReference type="Pfam" id="PF01494">
    <property type="entry name" value="FAD_binding_3"/>
    <property type="match status" value="1"/>
</dbReference>
<gene>
    <name evidence="4" type="ORF">GRI32_00630</name>
</gene>